<reference evidence="1" key="1">
    <citation type="submission" date="2018-05" db="EMBL/GenBank/DDBJ databases">
        <authorList>
            <person name="Lanie J.A."/>
            <person name="Ng W.-L."/>
            <person name="Kazmierczak K.M."/>
            <person name="Andrzejewski T.M."/>
            <person name="Davidsen T.M."/>
            <person name="Wayne K.J."/>
            <person name="Tettelin H."/>
            <person name="Glass J.I."/>
            <person name="Rusch D."/>
            <person name="Podicherti R."/>
            <person name="Tsui H.-C.T."/>
            <person name="Winkler M.E."/>
        </authorList>
    </citation>
    <scope>NUCLEOTIDE SEQUENCE</scope>
</reference>
<evidence type="ECO:0000313" key="1">
    <source>
        <dbReference type="EMBL" id="SVB82084.1"/>
    </source>
</evidence>
<name>A0A382H488_9ZZZZ</name>
<dbReference type="AlphaFoldDB" id="A0A382H488"/>
<evidence type="ECO:0008006" key="2">
    <source>
        <dbReference type="Google" id="ProtNLM"/>
    </source>
</evidence>
<feature type="non-terminal residue" evidence="1">
    <location>
        <position position="87"/>
    </location>
</feature>
<feature type="non-terminal residue" evidence="1">
    <location>
        <position position="1"/>
    </location>
</feature>
<sequence>VNQAFQISRRLNSHNVQSPVLTSYSDIDPHLPSLETIDDIKVTRIPEWFRFMRYAVTPGMIPHLNNFDILHAHNYRNFQTDCGFFLP</sequence>
<gene>
    <name evidence="1" type="ORF">METZ01_LOCUS234938</name>
</gene>
<organism evidence="1">
    <name type="scientific">marine metagenome</name>
    <dbReference type="NCBI Taxonomy" id="408172"/>
    <lineage>
        <taxon>unclassified sequences</taxon>
        <taxon>metagenomes</taxon>
        <taxon>ecological metagenomes</taxon>
    </lineage>
</organism>
<protein>
    <recommendedName>
        <fullName evidence="2">Glycosyltransferase subfamily 4-like N-terminal domain-containing protein</fullName>
    </recommendedName>
</protein>
<dbReference type="EMBL" id="UINC01059080">
    <property type="protein sequence ID" value="SVB82084.1"/>
    <property type="molecule type" value="Genomic_DNA"/>
</dbReference>
<proteinExistence type="predicted"/>
<accession>A0A382H488</accession>